<dbReference type="GO" id="GO:0008713">
    <property type="term" value="F:ADP-heptose-lipopolysaccharide heptosyltransferase activity"/>
    <property type="evidence" value="ECO:0007669"/>
    <property type="project" value="TreeGrafter"/>
</dbReference>
<reference evidence="3 4" key="1">
    <citation type="submission" date="2019-02" db="EMBL/GenBank/DDBJ databases">
        <title>Deep-cultivation of Planctomycetes and their phenomic and genomic characterization uncovers novel biology.</title>
        <authorList>
            <person name="Wiegand S."/>
            <person name="Jogler M."/>
            <person name="Boedeker C."/>
            <person name="Pinto D."/>
            <person name="Vollmers J."/>
            <person name="Rivas-Marin E."/>
            <person name="Kohn T."/>
            <person name="Peeters S.H."/>
            <person name="Heuer A."/>
            <person name="Rast P."/>
            <person name="Oberbeckmann S."/>
            <person name="Bunk B."/>
            <person name="Jeske O."/>
            <person name="Meyerdierks A."/>
            <person name="Storesund J.E."/>
            <person name="Kallscheuer N."/>
            <person name="Luecker S."/>
            <person name="Lage O.M."/>
            <person name="Pohl T."/>
            <person name="Merkel B.J."/>
            <person name="Hornburger P."/>
            <person name="Mueller R.-W."/>
            <person name="Bruemmer F."/>
            <person name="Labrenz M."/>
            <person name="Spormann A.M."/>
            <person name="Op den Camp H."/>
            <person name="Overmann J."/>
            <person name="Amann R."/>
            <person name="Jetten M.S.M."/>
            <person name="Mascher T."/>
            <person name="Medema M.H."/>
            <person name="Devos D.P."/>
            <person name="Kaster A.-K."/>
            <person name="Ovreas L."/>
            <person name="Rohde M."/>
            <person name="Galperin M.Y."/>
            <person name="Jogler C."/>
        </authorList>
    </citation>
    <scope>NUCLEOTIDE SEQUENCE [LARGE SCALE GENOMIC DNA]</scope>
    <source>
        <strain evidence="3 4">Pla133</strain>
    </source>
</reference>
<dbReference type="Gene3D" id="3.40.50.2000">
    <property type="entry name" value="Glycogen Phosphorylase B"/>
    <property type="match status" value="2"/>
</dbReference>
<dbReference type="PANTHER" id="PTHR30160">
    <property type="entry name" value="TETRAACYLDISACCHARIDE 4'-KINASE-RELATED"/>
    <property type="match status" value="1"/>
</dbReference>
<evidence type="ECO:0000313" key="3">
    <source>
        <dbReference type="EMBL" id="QDU64992.1"/>
    </source>
</evidence>
<evidence type="ECO:0000256" key="1">
    <source>
        <dbReference type="ARBA" id="ARBA00022676"/>
    </source>
</evidence>
<dbReference type="KEGG" id="pbap:Pla133_00540"/>
<dbReference type="EMBL" id="CP036287">
    <property type="protein sequence ID" value="QDU64992.1"/>
    <property type="molecule type" value="Genomic_DNA"/>
</dbReference>
<dbReference type="Pfam" id="PF01075">
    <property type="entry name" value="Glyco_transf_9"/>
    <property type="match status" value="1"/>
</dbReference>
<keyword evidence="1" id="KW-0328">Glycosyltransferase</keyword>
<dbReference type="RefSeq" id="WP_145061198.1">
    <property type="nucleotide sequence ID" value="NZ_CP036287.1"/>
</dbReference>
<gene>
    <name evidence="3" type="primary">rfaQ_1</name>
    <name evidence="3" type="ORF">Pla133_00540</name>
</gene>
<sequence length="401" mass="43921">MQRLQRADKLLGALAFVAVQPLRWLRDRAESGHDPARVLVIKFWGIGSIQLLTPAVECLRRRHPDARLELLTLDQNARFAAGLGLFDGVRTLDVSGASWPRLLSRIVGLIARLRRERYDLVYDFEFFTRFSAVVSLLTGAPRTRGFSSPSVWRGGIHTETVPFNRYWHVARNFRCLAGGENGVAVQPADVRAFEPTDADRAELDAVLIGAGLQREGALVVVNPNAGSLSLERRWPRERFAELVTELIRVDGARVVLVGAPGEREWTGGVTALLTDLPSGRFANLCGELSIGALHALLARAALFVGNDSGPMHLAAATGAPTIGLFGPETPHMYAPLGPRVRALYEPPPCSPCINVHDNKVSSCIHGRPECLMNISVEAVTGEARSQLKRNSLRTIDERRAE</sequence>
<evidence type="ECO:0000313" key="4">
    <source>
        <dbReference type="Proteomes" id="UP000316921"/>
    </source>
</evidence>
<name>A0A518BDG2_9BACT</name>
<dbReference type="InterPro" id="IPR002201">
    <property type="entry name" value="Glyco_trans_9"/>
</dbReference>
<keyword evidence="2 3" id="KW-0808">Transferase</keyword>
<dbReference type="AlphaFoldDB" id="A0A518BDG2"/>
<dbReference type="GO" id="GO:0005829">
    <property type="term" value="C:cytosol"/>
    <property type="evidence" value="ECO:0007669"/>
    <property type="project" value="TreeGrafter"/>
</dbReference>
<dbReference type="InterPro" id="IPR051199">
    <property type="entry name" value="LPS_LOS_Heptosyltrfase"/>
</dbReference>
<protein>
    <submittedName>
        <fullName evidence="3">Lipopolysaccharide core heptosyltransferase RfaQ</fullName>
        <ecNumber evidence="3">2.-.-.-</ecNumber>
    </submittedName>
</protein>
<dbReference type="GO" id="GO:0009244">
    <property type="term" value="P:lipopolysaccharide core region biosynthetic process"/>
    <property type="evidence" value="ECO:0007669"/>
    <property type="project" value="TreeGrafter"/>
</dbReference>
<dbReference type="CDD" id="cd03789">
    <property type="entry name" value="GT9_LPS_heptosyltransferase"/>
    <property type="match status" value="1"/>
</dbReference>
<proteinExistence type="predicted"/>
<dbReference type="EC" id="2.-.-.-" evidence="3"/>
<dbReference type="PANTHER" id="PTHR30160:SF1">
    <property type="entry name" value="LIPOPOLYSACCHARIDE 1,2-N-ACETYLGLUCOSAMINETRANSFERASE-RELATED"/>
    <property type="match status" value="1"/>
</dbReference>
<accession>A0A518BDG2</accession>
<evidence type="ECO:0000256" key="2">
    <source>
        <dbReference type="ARBA" id="ARBA00022679"/>
    </source>
</evidence>
<dbReference type="Proteomes" id="UP000316921">
    <property type="component" value="Chromosome"/>
</dbReference>
<dbReference type="SUPFAM" id="SSF53756">
    <property type="entry name" value="UDP-Glycosyltransferase/glycogen phosphorylase"/>
    <property type="match status" value="1"/>
</dbReference>
<organism evidence="3 4">
    <name type="scientific">Engelhardtia mirabilis</name>
    <dbReference type="NCBI Taxonomy" id="2528011"/>
    <lineage>
        <taxon>Bacteria</taxon>
        <taxon>Pseudomonadati</taxon>
        <taxon>Planctomycetota</taxon>
        <taxon>Planctomycetia</taxon>
        <taxon>Planctomycetia incertae sedis</taxon>
        <taxon>Engelhardtia</taxon>
    </lineage>
</organism>
<keyword evidence="4" id="KW-1185">Reference proteome</keyword>